<reference evidence="3" key="1">
    <citation type="submission" date="2017-04" db="EMBL/GenBank/DDBJ databases">
        <authorList>
            <person name="Varghese N."/>
            <person name="Submissions S."/>
        </authorList>
    </citation>
    <scope>NUCLEOTIDE SEQUENCE [LARGE SCALE GENOMIC DNA]</scope>
    <source>
        <strain evidence="3">Ballard 720</strain>
    </source>
</reference>
<evidence type="ECO:0000256" key="1">
    <source>
        <dbReference type="SAM" id="MobiDB-lite"/>
    </source>
</evidence>
<dbReference type="RefSeq" id="WP_085229913.1">
    <property type="nucleotide sequence ID" value="NZ_BSQD01000014.1"/>
</dbReference>
<dbReference type="OrthoDB" id="9132841at2"/>
<protein>
    <submittedName>
        <fullName evidence="2">Uncharacterized protein</fullName>
    </submittedName>
</protein>
<name>A0A1X7GLM9_TRICW</name>
<feature type="compositionally biased region" description="Low complexity" evidence="1">
    <location>
        <begin position="88"/>
        <end position="102"/>
    </location>
</feature>
<feature type="region of interest" description="Disordered" evidence="1">
    <location>
        <begin position="149"/>
        <end position="172"/>
    </location>
</feature>
<evidence type="ECO:0000313" key="2">
    <source>
        <dbReference type="EMBL" id="SMF71593.1"/>
    </source>
</evidence>
<dbReference type="STRING" id="28094.SAMN06295900_116151"/>
<proteinExistence type="predicted"/>
<keyword evidence="3" id="KW-1185">Reference proteome</keyword>
<accession>A0A1X7GLM9</accession>
<evidence type="ECO:0000313" key="3">
    <source>
        <dbReference type="Proteomes" id="UP000192911"/>
    </source>
</evidence>
<dbReference type="EMBL" id="FXAH01000016">
    <property type="protein sequence ID" value="SMF71593.1"/>
    <property type="molecule type" value="Genomic_DNA"/>
</dbReference>
<organism evidence="2 3">
    <name type="scientific">Trinickia caryophylli</name>
    <name type="common">Paraburkholderia caryophylli</name>
    <dbReference type="NCBI Taxonomy" id="28094"/>
    <lineage>
        <taxon>Bacteria</taxon>
        <taxon>Pseudomonadati</taxon>
        <taxon>Pseudomonadota</taxon>
        <taxon>Betaproteobacteria</taxon>
        <taxon>Burkholderiales</taxon>
        <taxon>Burkholderiaceae</taxon>
        <taxon>Trinickia</taxon>
    </lineage>
</organism>
<gene>
    <name evidence="2" type="ORF">SAMN06295900_116151</name>
</gene>
<feature type="compositionally biased region" description="Pro residues" evidence="1">
    <location>
        <begin position="163"/>
        <end position="172"/>
    </location>
</feature>
<dbReference type="Proteomes" id="UP000192911">
    <property type="component" value="Unassembled WGS sequence"/>
</dbReference>
<sequence length="194" mass="19552">MNARIWVSAVLLVASGMSWAQRPLVYPLRSQSAGTQSVDNAYCYWQANEQTHVDVAREPQKPLRTEPIAFAPDTGHGASAPPLPAPAGPVRAASSPTSASAPAATAGIAGASATAAAPKAATAPNTAGTREANAASGIRAASNTAATADAGSLGASGGSVGLPPLPPLPPPEPPMTRYWHAYGDCMQSRGYGVR</sequence>
<dbReference type="AlphaFoldDB" id="A0A1X7GLM9"/>
<dbReference type="GeneID" id="95552136"/>
<feature type="region of interest" description="Disordered" evidence="1">
    <location>
        <begin position="67"/>
        <end position="102"/>
    </location>
</feature>